<feature type="chain" id="PRO_5003623073" description="DUF5723 domain-containing protein" evidence="1">
    <location>
        <begin position="25"/>
        <end position="409"/>
    </location>
</feature>
<feature type="signal peptide" evidence="1">
    <location>
        <begin position="1"/>
        <end position="24"/>
    </location>
</feature>
<dbReference type="AlphaFoldDB" id="H9UL42"/>
<accession>H9UL42</accession>
<dbReference type="PATRIC" id="fig|889378.3.peg.2175"/>
<dbReference type="RefSeq" id="WP_014456218.1">
    <property type="nucleotide sequence ID" value="NC_017098.1"/>
</dbReference>
<dbReference type="EMBL" id="CP003282">
    <property type="protein sequence ID" value="AFG38235.1"/>
    <property type="molecule type" value="Genomic_DNA"/>
</dbReference>
<keyword evidence="3" id="KW-1185">Reference proteome</keyword>
<gene>
    <name evidence="2" type="ordered locus">Spiaf_2199</name>
</gene>
<evidence type="ECO:0000313" key="3">
    <source>
        <dbReference type="Proteomes" id="UP000007383"/>
    </source>
</evidence>
<keyword evidence="1" id="KW-0732">Signal</keyword>
<name>H9UL42_SPIAZ</name>
<dbReference type="KEGG" id="sfc:Spiaf_2199"/>
<protein>
    <recommendedName>
        <fullName evidence="4">DUF5723 domain-containing protein</fullName>
    </recommendedName>
</protein>
<evidence type="ECO:0008006" key="4">
    <source>
        <dbReference type="Google" id="ProtNLM"/>
    </source>
</evidence>
<dbReference type="Proteomes" id="UP000007383">
    <property type="component" value="Chromosome"/>
</dbReference>
<evidence type="ECO:0000313" key="2">
    <source>
        <dbReference type="EMBL" id="AFG38235.1"/>
    </source>
</evidence>
<sequence>MYAQPQRLKLILLCAVLGLTVAVAAVHADTVVYHPELAPRFPSVEGQGGVMALQGGLPSLFGNPAAAGRHGSGLHLYSLGWSTVPFDRLIPAWQRSSDSDNRLAGLLLQLESGLGGRAAGGGYLAGVARTGTGFNTGLMLTSQLIAVGDNLEEMAGALEFQISAHFGWVQEFQALDSTWTAGGQVRPMIRTHTPLAGESLFMLEDDTPVPREDGLDGLPSLSGITLALDGGITWQRDAFSAGLYGRNLSAPAIDYTLNSYGEVRDELMDQFGIPSRSTASSEDRSRYLDGIQYRIPATAGVGVAWDPVIPDYSYLINPAFQLEYRTVFDGEPMDPWYGLHAGGQVEILQFLRLWGGWGQGQISGGIGARFWLIEIAGAWYSTQGRGAIGAEPLPQWSQQGFSLEIGLRL</sequence>
<reference evidence="3" key="1">
    <citation type="journal article" date="2013" name="Stand. Genomic Sci.">
        <title>Complete genome sequence of the halophilic bacterium Spirochaeta africana type strain (Z-7692(T)) from the alkaline Lake Magadi in the East African Rift.</title>
        <authorList>
            <person name="Liolos K."/>
            <person name="Abt B."/>
            <person name="Scheuner C."/>
            <person name="Teshima H."/>
            <person name="Held B."/>
            <person name="Lapidus A."/>
            <person name="Nolan M."/>
            <person name="Lucas S."/>
            <person name="Deshpande S."/>
            <person name="Cheng J.F."/>
            <person name="Tapia R."/>
            <person name="Goodwin L.A."/>
            <person name="Pitluck S."/>
            <person name="Pagani I."/>
            <person name="Ivanova N."/>
            <person name="Mavromatis K."/>
            <person name="Mikhailova N."/>
            <person name="Huntemann M."/>
            <person name="Pati A."/>
            <person name="Chen A."/>
            <person name="Palaniappan K."/>
            <person name="Land M."/>
            <person name="Rohde M."/>
            <person name="Tindall B.J."/>
            <person name="Detter J.C."/>
            <person name="Goker M."/>
            <person name="Bristow J."/>
            <person name="Eisen J.A."/>
            <person name="Markowitz V."/>
            <person name="Hugenholtz P."/>
            <person name="Woyke T."/>
            <person name="Klenk H.P."/>
            <person name="Kyrpides N.C."/>
        </authorList>
    </citation>
    <scope>NUCLEOTIDE SEQUENCE</scope>
    <source>
        <strain evidence="3">ATCC 700263 / DSM 8902 / Z-7692</strain>
    </source>
</reference>
<dbReference type="STRING" id="889378.Spiaf_2199"/>
<evidence type="ECO:0000256" key="1">
    <source>
        <dbReference type="SAM" id="SignalP"/>
    </source>
</evidence>
<dbReference type="HOGENOM" id="CLU_672515_0_0_12"/>
<proteinExistence type="predicted"/>
<organism evidence="2 3">
    <name type="scientific">Spirochaeta africana (strain ATCC 700263 / DSM 8902 / Z-7692)</name>
    <dbReference type="NCBI Taxonomy" id="889378"/>
    <lineage>
        <taxon>Bacteria</taxon>
        <taxon>Pseudomonadati</taxon>
        <taxon>Spirochaetota</taxon>
        <taxon>Spirochaetia</taxon>
        <taxon>Spirochaetales</taxon>
        <taxon>Spirochaetaceae</taxon>
        <taxon>Spirochaeta</taxon>
    </lineage>
</organism>
<dbReference type="eggNOG" id="ENOG5033DN5">
    <property type="taxonomic scope" value="Bacteria"/>
</dbReference>